<feature type="region of interest" description="Disordered" evidence="11">
    <location>
        <begin position="129"/>
        <end position="223"/>
    </location>
</feature>
<organism evidence="13 14">
    <name type="scientific">Colletotrichum sublineola</name>
    <name type="common">Sorghum anthracnose fungus</name>
    <dbReference type="NCBI Taxonomy" id="1173701"/>
    <lineage>
        <taxon>Eukaryota</taxon>
        <taxon>Fungi</taxon>
        <taxon>Dikarya</taxon>
        <taxon>Ascomycota</taxon>
        <taxon>Pezizomycotina</taxon>
        <taxon>Sordariomycetes</taxon>
        <taxon>Hypocreomycetidae</taxon>
        <taxon>Glomerellales</taxon>
        <taxon>Glomerellaceae</taxon>
        <taxon>Colletotrichum</taxon>
        <taxon>Colletotrichum graminicola species complex</taxon>
    </lineage>
</organism>
<dbReference type="Proteomes" id="UP000027238">
    <property type="component" value="Unassembled WGS sequence"/>
</dbReference>
<dbReference type="GO" id="GO:0015031">
    <property type="term" value="P:protein transport"/>
    <property type="evidence" value="ECO:0007669"/>
    <property type="project" value="UniProtKB-KW"/>
</dbReference>
<dbReference type="GO" id="GO:0031201">
    <property type="term" value="C:SNARE complex"/>
    <property type="evidence" value="ECO:0007669"/>
    <property type="project" value="TreeGrafter"/>
</dbReference>
<dbReference type="STRING" id="1173701.A0A066XME8"/>
<evidence type="ECO:0000256" key="1">
    <source>
        <dbReference type="ARBA" id="ARBA00004163"/>
    </source>
</evidence>
<proteinExistence type="inferred from homology"/>
<reference evidence="14" key="1">
    <citation type="journal article" date="2014" name="Genome Announc.">
        <title>Draft genome sequence of Colletotrichum sublineola, a destructive pathogen of cultivated sorghum.</title>
        <authorList>
            <person name="Baroncelli R."/>
            <person name="Sanz-Martin J.M."/>
            <person name="Rech G.E."/>
            <person name="Sukno S.A."/>
            <person name="Thon M.R."/>
        </authorList>
    </citation>
    <scope>NUCLEOTIDE SEQUENCE [LARGE SCALE GENOMIC DNA]</scope>
    <source>
        <strain evidence="14">TX430BB</strain>
    </source>
</reference>
<dbReference type="PANTHER" id="PTHR13050">
    <property type="entry name" value="USE1-LIKE PROTEIN"/>
    <property type="match status" value="1"/>
</dbReference>
<dbReference type="HOGENOM" id="CLU_027976_2_0_1"/>
<dbReference type="AlphaFoldDB" id="A0A066XME8"/>
<keyword evidence="6" id="KW-0931">ER-Golgi transport</keyword>
<evidence type="ECO:0000256" key="7">
    <source>
        <dbReference type="ARBA" id="ARBA00022927"/>
    </source>
</evidence>
<comment type="caution">
    <text evidence="13">The sequence shown here is derived from an EMBL/GenBank/DDBJ whole genome shotgun (WGS) entry which is preliminary data.</text>
</comment>
<keyword evidence="8 12" id="KW-1133">Transmembrane helix</keyword>
<dbReference type="PANTHER" id="PTHR13050:SF7">
    <property type="entry name" value="VESICLE TRANSPORT PROTEIN USE1"/>
    <property type="match status" value="1"/>
</dbReference>
<evidence type="ECO:0000256" key="11">
    <source>
        <dbReference type="SAM" id="MobiDB-lite"/>
    </source>
</evidence>
<dbReference type="GO" id="GO:0005789">
    <property type="term" value="C:endoplasmic reticulum membrane"/>
    <property type="evidence" value="ECO:0007669"/>
    <property type="project" value="UniProtKB-SubCell"/>
</dbReference>
<keyword evidence="14" id="KW-1185">Reference proteome</keyword>
<feature type="coiled-coil region" evidence="10">
    <location>
        <begin position="89"/>
        <end position="116"/>
    </location>
</feature>
<evidence type="ECO:0000256" key="10">
    <source>
        <dbReference type="SAM" id="Coils"/>
    </source>
</evidence>
<dbReference type="InterPro" id="IPR019150">
    <property type="entry name" value="Vesicle_transport_protein_Use1"/>
</dbReference>
<evidence type="ECO:0000256" key="2">
    <source>
        <dbReference type="ARBA" id="ARBA00007891"/>
    </source>
</evidence>
<keyword evidence="4 12" id="KW-0812">Transmembrane</keyword>
<keyword evidence="3" id="KW-0813">Transport</keyword>
<evidence type="ECO:0000256" key="6">
    <source>
        <dbReference type="ARBA" id="ARBA00022892"/>
    </source>
</evidence>
<dbReference type="Pfam" id="PF09753">
    <property type="entry name" value="Use1"/>
    <property type="match status" value="1"/>
</dbReference>
<keyword evidence="5" id="KW-0256">Endoplasmic reticulum</keyword>
<feature type="compositionally biased region" description="Polar residues" evidence="11">
    <location>
        <begin position="169"/>
        <end position="191"/>
    </location>
</feature>
<feature type="transmembrane region" description="Helical" evidence="12">
    <location>
        <begin position="329"/>
        <end position="349"/>
    </location>
</feature>
<accession>A0A066XME8</accession>
<keyword evidence="10" id="KW-0175">Coiled coil</keyword>
<name>A0A066XME8_COLSU</name>
<evidence type="ECO:0000256" key="5">
    <source>
        <dbReference type="ARBA" id="ARBA00022824"/>
    </source>
</evidence>
<comment type="similarity">
    <text evidence="2">Belongs to the USE1 family.</text>
</comment>
<dbReference type="GO" id="GO:0005484">
    <property type="term" value="F:SNAP receptor activity"/>
    <property type="evidence" value="ECO:0007669"/>
    <property type="project" value="TreeGrafter"/>
</dbReference>
<dbReference type="GO" id="GO:0006890">
    <property type="term" value="P:retrograde vesicle-mediated transport, Golgi to endoplasmic reticulum"/>
    <property type="evidence" value="ECO:0007669"/>
    <property type="project" value="TreeGrafter"/>
</dbReference>
<dbReference type="eggNOG" id="ENOG502SCD1">
    <property type="taxonomic scope" value="Eukaryota"/>
</dbReference>
<keyword evidence="9 12" id="KW-0472">Membrane</keyword>
<protein>
    <submittedName>
        <fullName evidence="13">Putative synaptobrevin</fullName>
    </submittedName>
</protein>
<evidence type="ECO:0000313" key="14">
    <source>
        <dbReference type="Proteomes" id="UP000027238"/>
    </source>
</evidence>
<dbReference type="EMBL" id="JMSE01000878">
    <property type="protein sequence ID" value="KDN66921.1"/>
    <property type="molecule type" value="Genomic_DNA"/>
</dbReference>
<keyword evidence="7" id="KW-0653">Protein transport</keyword>
<evidence type="ECO:0000256" key="9">
    <source>
        <dbReference type="ARBA" id="ARBA00023136"/>
    </source>
</evidence>
<evidence type="ECO:0000256" key="3">
    <source>
        <dbReference type="ARBA" id="ARBA00022448"/>
    </source>
</evidence>
<evidence type="ECO:0000256" key="4">
    <source>
        <dbReference type="ARBA" id="ARBA00022692"/>
    </source>
</evidence>
<dbReference type="OrthoDB" id="3231855at2759"/>
<evidence type="ECO:0000256" key="8">
    <source>
        <dbReference type="ARBA" id="ARBA00022989"/>
    </source>
</evidence>
<comment type="subcellular location">
    <subcellularLocation>
        <location evidence="1">Endoplasmic reticulum membrane</location>
        <topology evidence="1">Single-pass type IV membrane protein</topology>
    </subcellularLocation>
</comment>
<sequence>MARLSAASQHTSGTSSEKGAAELNQLLRRLDQTILNADQGRERRLRASEFERARLNSNLDYARSLLTRVEQEAMHIKLLSRRQYMQADLNRKRELLERLVDRMHDLEQLHEEEDDNSSGSEDILADIIPTPSESMDSRSTDIPTDNTGDQDEDEEPEIPHLPPPVSAPPTESSQPPPAATTSEAEQPTSHKTPQRMAELGTTTTQSLRSRGHTRPDSPSATTTATARAALFASHRSNTNKSVASAPASSTATAEAILDHQRAEQDALSESILKMASALKASSQKFSDTLEQDKNVVSRAADGMDKTERSMEAASRRMGTLRKMTEGKGWWGRMILYAWVYGLMVGLVLINQASQSGSCGRRCLGWCWFGCLRTSSEAKWKPTDIETDVGLTATVVNWVPLGVAAKALGTLVALVQSWPVANVTVASTAYTKPLLHTPFVTVESVGPGWGDIMQKGRETTSVGAEMSAGFMPVPLTSAPVSHSRIPGLEVDIGSDPIRIGSGTWIEGSVGTASTKLV</sequence>
<evidence type="ECO:0000256" key="12">
    <source>
        <dbReference type="SAM" id="Phobius"/>
    </source>
</evidence>
<evidence type="ECO:0000313" key="13">
    <source>
        <dbReference type="EMBL" id="KDN66921.1"/>
    </source>
</evidence>
<gene>
    <name evidence="13" type="ORF">CSUB01_05233</name>
</gene>